<comment type="subcellular location">
    <subcellularLocation>
        <location evidence="2">Cell membrane</location>
        <topology evidence="2">Multi-pass membrane protein</topology>
    </subcellularLocation>
</comment>
<keyword evidence="5" id="KW-0597">Phosphoprotein</keyword>
<dbReference type="eggNOG" id="COG2205">
    <property type="taxonomic scope" value="Bacteria"/>
</dbReference>
<dbReference type="GO" id="GO:0004721">
    <property type="term" value="F:phosphoprotein phosphatase activity"/>
    <property type="evidence" value="ECO:0007669"/>
    <property type="project" value="TreeGrafter"/>
</dbReference>
<evidence type="ECO:0000256" key="9">
    <source>
        <dbReference type="ARBA" id="ARBA00022989"/>
    </source>
</evidence>
<keyword evidence="7 12" id="KW-0812">Transmembrane</keyword>
<evidence type="ECO:0000256" key="1">
    <source>
        <dbReference type="ARBA" id="ARBA00000085"/>
    </source>
</evidence>
<evidence type="ECO:0000256" key="10">
    <source>
        <dbReference type="ARBA" id="ARBA00023012"/>
    </source>
</evidence>
<dbReference type="Gene3D" id="3.30.565.10">
    <property type="entry name" value="Histidine kinase-like ATPase, C-terminal domain"/>
    <property type="match status" value="1"/>
</dbReference>
<evidence type="ECO:0000256" key="3">
    <source>
        <dbReference type="ARBA" id="ARBA00012438"/>
    </source>
</evidence>
<evidence type="ECO:0000256" key="2">
    <source>
        <dbReference type="ARBA" id="ARBA00004651"/>
    </source>
</evidence>
<dbReference type="PATRIC" id="fig|1423734.3.peg.751"/>
<feature type="domain" description="Histidine kinase" evidence="13">
    <location>
        <begin position="124"/>
        <end position="325"/>
    </location>
</feature>
<dbReference type="PANTHER" id="PTHR45453">
    <property type="entry name" value="PHOSPHATE REGULON SENSOR PROTEIN PHOR"/>
    <property type="match status" value="1"/>
</dbReference>
<gene>
    <name evidence="14" type="ORF">FC83_GL000744</name>
</gene>
<evidence type="ECO:0000256" key="11">
    <source>
        <dbReference type="ARBA" id="ARBA00023136"/>
    </source>
</evidence>
<keyword evidence="11 12" id="KW-0472">Membrane</keyword>
<evidence type="ECO:0000256" key="7">
    <source>
        <dbReference type="ARBA" id="ARBA00022692"/>
    </source>
</evidence>
<dbReference type="SUPFAM" id="SSF55874">
    <property type="entry name" value="ATPase domain of HSP90 chaperone/DNA topoisomerase II/histidine kinase"/>
    <property type="match status" value="1"/>
</dbReference>
<comment type="caution">
    <text evidence="14">The sequence shown here is derived from an EMBL/GenBank/DDBJ whole genome shotgun (WGS) entry which is preliminary data.</text>
</comment>
<keyword evidence="10" id="KW-0902">Two-component regulatory system</keyword>
<keyword evidence="15" id="KW-1185">Reference proteome</keyword>
<accession>X0PRE7</accession>
<dbReference type="PRINTS" id="PR00344">
    <property type="entry name" value="BCTRLSENSOR"/>
</dbReference>
<reference evidence="14 15" key="1">
    <citation type="journal article" date="2015" name="Genome Announc.">
        <title>Expanding the biotechnology potential of lactobacilli through comparative genomics of 213 strains and associated genera.</title>
        <authorList>
            <person name="Sun Z."/>
            <person name="Harris H.M."/>
            <person name="McCann A."/>
            <person name="Guo C."/>
            <person name="Argimon S."/>
            <person name="Zhang W."/>
            <person name="Yang X."/>
            <person name="Jeffery I.B."/>
            <person name="Cooney J.C."/>
            <person name="Kagawa T.F."/>
            <person name="Liu W."/>
            <person name="Song Y."/>
            <person name="Salvetti E."/>
            <person name="Wrobel A."/>
            <person name="Rasinkangas P."/>
            <person name="Parkhill J."/>
            <person name="Rea M.C."/>
            <person name="O'Sullivan O."/>
            <person name="Ritari J."/>
            <person name="Douillard F.P."/>
            <person name="Paul Ross R."/>
            <person name="Yang R."/>
            <person name="Briner A.E."/>
            <person name="Felis G.E."/>
            <person name="de Vos W.M."/>
            <person name="Barrangou R."/>
            <person name="Klaenhammer T.R."/>
            <person name="Caufield P.W."/>
            <person name="Cui Y."/>
            <person name="Zhang H."/>
            <person name="O'Toole P.W."/>
        </authorList>
    </citation>
    <scope>NUCLEOTIDE SEQUENCE [LARGE SCALE GENOMIC DNA]</scope>
    <source>
        <strain evidence="14 15">DSM 18527</strain>
    </source>
</reference>
<evidence type="ECO:0000259" key="13">
    <source>
        <dbReference type="PROSITE" id="PS50109"/>
    </source>
</evidence>
<keyword evidence="8 14" id="KW-0418">Kinase</keyword>
<evidence type="ECO:0000256" key="4">
    <source>
        <dbReference type="ARBA" id="ARBA00022475"/>
    </source>
</evidence>
<keyword evidence="6" id="KW-0808">Transferase</keyword>
<comment type="catalytic activity">
    <reaction evidence="1">
        <text>ATP + protein L-histidine = ADP + protein N-phospho-L-histidine.</text>
        <dbReference type="EC" id="2.7.13.3"/>
    </reaction>
</comment>
<dbReference type="OrthoDB" id="9780487at2"/>
<dbReference type="Proteomes" id="UP000051236">
    <property type="component" value="Unassembled WGS sequence"/>
</dbReference>
<dbReference type="GO" id="GO:0016036">
    <property type="term" value="P:cellular response to phosphate starvation"/>
    <property type="evidence" value="ECO:0007669"/>
    <property type="project" value="TreeGrafter"/>
</dbReference>
<evidence type="ECO:0000256" key="8">
    <source>
        <dbReference type="ARBA" id="ARBA00022777"/>
    </source>
</evidence>
<dbReference type="AlphaFoldDB" id="X0PRE7"/>
<dbReference type="InterPro" id="IPR005467">
    <property type="entry name" value="His_kinase_dom"/>
</dbReference>
<dbReference type="InterPro" id="IPR036097">
    <property type="entry name" value="HisK_dim/P_sf"/>
</dbReference>
<dbReference type="InterPro" id="IPR003594">
    <property type="entry name" value="HATPase_dom"/>
</dbReference>
<dbReference type="Pfam" id="PF02518">
    <property type="entry name" value="HATPase_c"/>
    <property type="match status" value="1"/>
</dbReference>
<evidence type="ECO:0000313" key="15">
    <source>
        <dbReference type="Proteomes" id="UP000051236"/>
    </source>
</evidence>
<evidence type="ECO:0000256" key="12">
    <source>
        <dbReference type="SAM" id="Phobius"/>
    </source>
</evidence>
<dbReference type="EMBL" id="AZGA01000078">
    <property type="protein sequence ID" value="KRM31449.1"/>
    <property type="molecule type" value="Genomic_DNA"/>
</dbReference>
<sequence length="330" mass="37361">MANKQRTWSLWLNQWPMVVGYGLALALLGGLLKLYALPTVLFWDSLRYTWLLLGLAIFGRHQVQKQQLKRLDIALKTGQVLPEDSLELVLRQYTQVFNQLQAKRLTYQRQAQQQVNAHQDYVMLWSHEIKTPLTALNLLAENDPTIDSSAVQQQVVLIQNQLDLLLNYERLANFNHDLAFKWIDLTNLVTPIIQEYAVFFVDKRLKPVLALPKLQVLTDAKWLRFMIQQVVFNAVKYANPGGTITLKWQADQLLIQDQGIGIAASDLPRVFEPGFTGSNGRQHQAATGMGLYMAQQVSHQLGLGLTITSQVGQGTQVAITFTKDQVRLGS</sequence>
<dbReference type="RefSeq" id="WP_052004728.1">
    <property type="nucleotide sequence ID" value="NZ_AZGA01000078.1"/>
</dbReference>
<dbReference type="GO" id="GO:0000155">
    <property type="term" value="F:phosphorelay sensor kinase activity"/>
    <property type="evidence" value="ECO:0007669"/>
    <property type="project" value="InterPro"/>
</dbReference>
<dbReference type="PANTHER" id="PTHR45453:SF2">
    <property type="entry name" value="HISTIDINE KINASE"/>
    <property type="match status" value="1"/>
</dbReference>
<organism evidence="14 15">
    <name type="scientific">Agrilactobacillus composti DSM 18527 = JCM 14202</name>
    <dbReference type="NCBI Taxonomy" id="1423734"/>
    <lineage>
        <taxon>Bacteria</taxon>
        <taxon>Bacillati</taxon>
        <taxon>Bacillota</taxon>
        <taxon>Bacilli</taxon>
        <taxon>Lactobacillales</taxon>
        <taxon>Lactobacillaceae</taxon>
        <taxon>Agrilactobacillus</taxon>
    </lineage>
</organism>
<dbReference type="InterPro" id="IPR003661">
    <property type="entry name" value="HisK_dim/P_dom"/>
</dbReference>
<name>X0PRE7_9LACO</name>
<keyword evidence="4" id="KW-1003">Cell membrane</keyword>
<feature type="transmembrane region" description="Helical" evidence="12">
    <location>
        <begin position="12"/>
        <end position="35"/>
    </location>
</feature>
<dbReference type="GO" id="GO:0005886">
    <property type="term" value="C:plasma membrane"/>
    <property type="evidence" value="ECO:0007669"/>
    <property type="project" value="UniProtKB-SubCell"/>
</dbReference>
<dbReference type="InterPro" id="IPR004358">
    <property type="entry name" value="Sig_transdc_His_kin-like_C"/>
</dbReference>
<dbReference type="SUPFAM" id="SSF47384">
    <property type="entry name" value="Homodimeric domain of signal transducing histidine kinase"/>
    <property type="match status" value="1"/>
</dbReference>
<protein>
    <recommendedName>
        <fullName evidence="3">histidine kinase</fullName>
        <ecNumber evidence="3">2.7.13.3</ecNumber>
    </recommendedName>
</protein>
<dbReference type="EC" id="2.7.13.3" evidence="3"/>
<evidence type="ECO:0000256" key="6">
    <source>
        <dbReference type="ARBA" id="ARBA00022679"/>
    </source>
</evidence>
<proteinExistence type="predicted"/>
<dbReference type="CDD" id="cd00082">
    <property type="entry name" value="HisKA"/>
    <property type="match status" value="1"/>
</dbReference>
<dbReference type="SMART" id="SM00387">
    <property type="entry name" value="HATPase_c"/>
    <property type="match status" value="1"/>
</dbReference>
<dbReference type="PROSITE" id="PS50109">
    <property type="entry name" value="HIS_KIN"/>
    <property type="match status" value="1"/>
</dbReference>
<dbReference type="InterPro" id="IPR036890">
    <property type="entry name" value="HATPase_C_sf"/>
</dbReference>
<dbReference type="STRING" id="1423734.FC83_GL000744"/>
<dbReference type="InterPro" id="IPR050351">
    <property type="entry name" value="BphY/WalK/GraS-like"/>
</dbReference>
<evidence type="ECO:0000313" key="14">
    <source>
        <dbReference type="EMBL" id="KRM31449.1"/>
    </source>
</evidence>
<evidence type="ECO:0000256" key="5">
    <source>
        <dbReference type="ARBA" id="ARBA00022553"/>
    </source>
</evidence>
<keyword evidence="9 12" id="KW-1133">Transmembrane helix</keyword>